<gene>
    <name evidence="7" type="ORF">TKK_014212</name>
</gene>
<keyword evidence="1 4" id="KW-0349">Heme</keyword>
<reference evidence="7 8" key="1">
    <citation type="journal article" date="2024" name="bioRxiv">
        <title>A reference genome for Trichogramma kaykai: A tiny desert-dwelling parasitoid wasp with competing sex-ratio distorters.</title>
        <authorList>
            <person name="Culotta J."/>
            <person name="Lindsey A.R."/>
        </authorList>
    </citation>
    <scope>NUCLEOTIDE SEQUENCE [LARGE SCALE GENOMIC DNA]</scope>
    <source>
        <strain evidence="7 8">KSX58</strain>
    </source>
</reference>
<dbReference type="SUPFAM" id="SSF46458">
    <property type="entry name" value="Globin-like"/>
    <property type="match status" value="1"/>
</dbReference>
<dbReference type="AlphaFoldDB" id="A0ABD2WCX2"/>
<dbReference type="InterPro" id="IPR000971">
    <property type="entry name" value="Globin"/>
</dbReference>
<keyword evidence="2" id="KW-0479">Metal-binding</keyword>
<keyword evidence="8" id="KW-1185">Reference proteome</keyword>
<dbReference type="Gene3D" id="1.10.490.10">
    <property type="entry name" value="Globins"/>
    <property type="match status" value="1"/>
</dbReference>
<dbReference type="Proteomes" id="UP001627154">
    <property type="component" value="Unassembled WGS sequence"/>
</dbReference>
<keyword evidence="3" id="KW-0408">Iron</keyword>
<evidence type="ECO:0000256" key="4">
    <source>
        <dbReference type="RuleBase" id="RU000356"/>
    </source>
</evidence>
<dbReference type="PANTHER" id="PTHR46458">
    <property type="entry name" value="BLR2807 PROTEIN"/>
    <property type="match status" value="1"/>
</dbReference>
<keyword evidence="4" id="KW-0561">Oxygen transport</keyword>
<evidence type="ECO:0000313" key="8">
    <source>
        <dbReference type="Proteomes" id="UP001627154"/>
    </source>
</evidence>
<feature type="compositionally biased region" description="Polar residues" evidence="5">
    <location>
        <begin position="185"/>
        <end position="209"/>
    </location>
</feature>
<dbReference type="Pfam" id="PF00042">
    <property type="entry name" value="Globin"/>
    <property type="match status" value="1"/>
</dbReference>
<feature type="domain" description="Globin" evidence="6">
    <location>
        <begin position="35"/>
        <end position="209"/>
    </location>
</feature>
<comment type="caution">
    <text evidence="7">The sequence shown here is derived from an EMBL/GenBank/DDBJ whole genome shotgun (WGS) entry which is preliminary data.</text>
</comment>
<proteinExistence type="inferred from homology"/>
<dbReference type="EMBL" id="JBJJXI010000113">
    <property type="protein sequence ID" value="KAL3390952.1"/>
    <property type="molecule type" value="Genomic_DNA"/>
</dbReference>
<evidence type="ECO:0000256" key="5">
    <source>
        <dbReference type="SAM" id="MobiDB-lite"/>
    </source>
</evidence>
<dbReference type="InterPro" id="IPR050532">
    <property type="entry name" value="Globin-like_OT"/>
</dbReference>
<sequence length="209" mass="23407">MGCKLGKLTFSRTIRDSHLNQESPPLPPATDPRLPLTARQKYILSASWKAIAKAIEPTGIYMFIRLFEENEELLKMFDKLKHLKTREEQFDSPELAEHAQKVMNTLDEGIQGLDDLDVFLDFLHQIGASHSKIPGFQSDFFWTRLAGDSVTGPTTHSGMPWSLACCRVHLEAREGRKWTRKHNDASTSHHSTDCSSGTSKTSADASLPA</sequence>
<protein>
    <recommendedName>
        <fullName evidence="6">Globin domain-containing protein</fullName>
    </recommendedName>
</protein>
<dbReference type="InterPro" id="IPR009050">
    <property type="entry name" value="Globin-like_sf"/>
</dbReference>
<feature type="region of interest" description="Disordered" evidence="5">
    <location>
        <begin position="177"/>
        <end position="209"/>
    </location>
</feature>
<evidence type="ECO:0000313" key="7">
    <source>
        <dbReference type="EMBL" id="KAL3390952.1"/>
    </source>
</evidence>
<accession>A0ABD2WCX2</accession>
<evidence type="ECO:0000256" key="1">
    <source>
        <dbReference type="ARBA" id="ARBA00022617"/>
    </source>
</evidence>
<dbReference type="PANTHER" id="PTHR46458:SF5">
    <property type="entry name" value="GLOBIN FAMILY PROFILE DOMAIN-CONTAINING PROTEIN"/>
    <property type="match status" value="1"/>
</dbReference>
<name>A0ABD2WCX2_9HYME</name>
<dbReference type="GO" id="GO:0005344">
    <property type="term" value="F:oxygen carrier activity"/>
    <property type="evidence" value="ECO:0007669"/>
    <property type="project" value="UniProtKB-KW"/>
</dbReference>
<dbReference type="PROSITE" id="PS01033">
    <property type="entry name" value="GLOBIN"/>
    <property type="match status" value="1"/>
</dbReference>
<comment type="similarity">
    <text evidence="4">Belongs to the globin family.</text>
</comment>
<evidence type="ECO:0000256" key="2">
    <source>
        <dbReference type="ARBA" id="ARBA00022723"/>
    </source>
</evidence>
<evidence type="ECO:0000259" key="6">
    <source>
        <dbReference type="PROSITE" id="PS01033"/>
    </source>
</evidence>
<dbReference type="InterPro" id="IPR012292">
    <property type="entry name" value="Globin/Proto"/>
</dbReference>
<evidence type="ECO:0000256" key="3">
    <source>
        <dbReference type="ARBA" id="ARBA00023004"/>
    </source>
</evidence>
<dbReference type="GO" id="GO:0046872">
    <property type="term" value="F:metal ion binding"/>
    <property type="evidence" value="ECO:0007669"/>
    <property type="project" value="UniProtKB-KW"/>
</dbReference>
<keyword evidence="4" id="KW-0813">Transport</keyword>
<organism evidence="7 8">
    <name type="scientific">Trichogramma kaykai</name>
    <dbReference type="NCBI Taxonomy" id="54128"/>
    <lineage>
        <taxon>Eukaryota</taxon>
        <taxon>Metazoa</taxon>
        <taxon>Ecdysozoa</taxon>
        <taxon>Arthropoda</taxon>
        <taxon>Hexapoda</taxon>
        <taxon>Insecta</taxon>
        <taxon>Pterygota</taxon>
        <taxon>Neoptera</taxon>
        <taxon>Endopterygota</taxon>
        <taxon>Hymenoptera</taxon>
        <taxon>Apocrita</taxon>
        <taxon>Proctotrupomorpha</taxon>
        <taxon>Chalcidoidea</taxon>
        <taxon>Trichogrammatidae</taxon>
        <taxon>Trichogramma</taxon>
    </lineage>
</organism>